<dbReference type="KEGG" id="nai:NECAME_18475"/>
<dbReference type="EMBL" id="KI661600">
    <property type="protein sequence ID" value="ETN73185.1"/>
    <property type="molecule type" value="Genomic_DNA"/>
</dbReference>
<gene>
    <name evidence="1" type="ORF">NECAME_18475</name>
</gene>
<organism evidence="1 2">
    <name type="scientific">Necator americanus</name>
    <name type="common">Human hookworm</name>
    <dbReference type="NCBI Taxonomy" id="51031"/>
    <lineage>
        <taxon>Eukaryota</taxon>
        <taxon>Metazoa</taxon>
        <taxon>Ecdysozoa</taxon>
        <taxon>Nematoda</taxon>
        <taxon>Chromadorea</taxon>
        <taxon>Rhabditida</taxon>
        <taxon>Rhabditina</taxon>
        <taxon>Rhabditomorpha</taxon>
        <taxon>Strongyloidea</taxon>
        <taxon>Ancylostomatidae</taxon>
        <taxon>Bunostominae</taxon>
        <taxon>Necator</taxon>
    </lineage>
</organism>
<dbReference type="Proteomes" id="UP000053676">
    <property type="component" value="Unassembled WGS sequence"/>
</dbReference>
<feature type="non-terminal residue" evidence="1">
    <location>
        <position position="144"/>
    </location>
</feature>
<proteinExistence type="predicted"/>
<evidence type="ECO:0000313" key="2">
    <source>
        <dbReference type="Proteomes" id="UP000053676"/>
    </source>
</evidence>
<dbReference type="AlphaFoldDB" id="W2SU65"/>
<reference evidence="2" key="1">
    <citation type="journal article" date="2014" name="Nat. Genet.">
        <title>Genome of the human hookworm Necator americanus.</title>
        <authorList>
            <person name="Tang Y.T."/>
            <person name="Gao X."/>
            <person name="Rosa B.A."/>
            <person name="Abubucker S."/>
            <person name="Hallsworth-Pepin K."/>
            <person name="Martin J."/>
            <person name="Tyagi R."/>
            <person name="Heizer E."/>
            <person name="Zhang X."/>
            <person name="Bhonagiri-Palsikar V."/>
            <person name="Minx P."/>
            <person name="Warren W.C."/>
            <person name="Wang Q."/>
            <person name="Zhan B."/>
            <person name="Hotez P.J."/>
            <person name="Sternberg P.W."/>
            <person name="Dougall A."/>
            <person name="Gaze S.T."/>
            <person name="Mulvenna J."/>
            <person name="Sotillo J."/>
            <person name="Ranganathan S."/>
            <person name="Rabelo E.M."/>
            <person name="Wilson R.K."/>
            <person name="Felgner P.L."/>
            <person name="Bethony J."/>
            <person name="Hawdon J.M."/>
            <person name="Gasser R.B."/>
            <person name="Loukas A."/>
            <person name="Mitreva M."/>
        </authorList>
    </citation>
    <scope>NUCLEOTIDE SEQUENCE [LARGE SCALE GENOMIC DNA]</scope>
</reference>
<name>W2SU65_NECAM</name>
<sequence>VYLYNLFYAINEELTSAGKIRRKGASTEGRRVHLYLARRLACHGCVKPSQPSQAGLDGHLMEYRGHYAKPPPRGVAIRVVDPSSIRSIPATSLMGHPPHVTLLLYIVLLTLKSFADLQATQYTPCYGKSAIGGVCDVNADCEHK</sequence>
<keyword evidence="2" id="KW-1185">Reference proteome</keyword>
<accession>W2SU65</accession>
<protein>
    <submittedName>
        <fullName evidence="1">Uncharacterized protein</fullName>
    </submittedName>
</protein>
<feature type="non-terminal residue" evidence="1">
    <location>
        <position position="1"/>
    </location>
</feature>
<evidence type="ECO:0000313" key="1">
    <source>
        <dbReference type="EMBL" id="ETN73185.1"/>
    </source>
</evidence>